<dbReference type="InterPro" id="IPR018060">
    <property type="entry name" value="HTH_AraC"/>
</dbReference>
<dbReference type="SMART" id="SM00342">
    <property type="entry name" value="HTH_ARAC"/>
    <property type="match status" value="1"/>
</dbReference>
<protein>
    <submittedName>
        <fullName evidence="5">AraC-like DNA-binding protein</fullName>
    </submittedName>
</protein>
<keyword evidence="1" id="KW-0805">Transcription regulation</keyword>
<feature type="domain" description="HTH araC/xylS-type" evidence="4">
    <location>
        <begin position="167"/>
        <end position="265"/>
    </location>
</feature>
<accession>A0A7W7S351</accession>
<dbReference type="Pfam" id="PF20240">
    <property type="entry name" value="DUF6597"/>
    <property type="match status" value="1"/>
</dbReference>
<evidence type="ECO:0000313" key="5">
    <source>
        <dbReference type="EMBL" id="MBB4942592.1"/>
    </source>
</evidence>
<dbReference type="EMBL" id="JACHJU010000003">
    <property type="protein sequence ID" value="MBB4942592.1"/>
    <property type="molecule type" value="Genomic_DNA"/>
</dbReference>
<name>A0A7W7S351_9ACTN</name>
<dbReference type="InterPro" id="IPR009057">
    <property type="entry name" value="Homeodomain-like_sf"/>
</dbReference>
<dbReference type="InterPro" id="IPR046532">
    <property type="entry name" value="DUF6597"/>
</dbReference>
<evidence type="ECO:0000256" key="1">
    <source>
        <dbReference type="ARBA" id="ARBA00023015"/>
    </source>
</evidence>
<dbReference type="SUPFAM" id="SSF46689">
    <property type="entry name" value="Homeodomain-like"/>
    <property type="match status" value="1"/>
</dbReference>
<dbReference type="PROSITE" id="PS01124">
    <property type="entry name" value="HTH_ARAC_FAMILY_2"/>
    <property type="match status" value="1"/>
</dbReference>
<dbReference type="GO" id="GO:0043565">
    <property type="term" value="F:sequence-specific DNA binding"/>
    <property type="evidence" value="ECO:0007669"/>
    <property type="project" value="InterPro"/>
</dbReference>
<comment type="caution">
    <text evidence="5">The sequence shown here is derived from an EMBL/GenBank/DDBJ whole genome shotgun (WGS) entry which is preliminary data.</text>
</comment>
<dbReference type="PANTHER" id="PTHR46796:SF15">
    <property type="entry name" value="BLL1074 PROTEIN"/>
    <property type="match status" value="1"/>
</dbReference>
<reference evidence="5 6" key="1">
    <citation type="submission" date="2020-08" db="EMBL/GenBank/DDBJ databases">
        <title>Sequencing the genomes of 1000 actinobacteria strains.</title>
        <authorList>
            <person name="Klenk H.-P."/>
        </authorList>
    </citation>
    <scope>NUCLEOTIDE SEQUENCE [LARGE SCALE GENOMIC DNA]</scope>
    <source>
        <strain evidence="5 6">DSM 43023</strain>
    </source>
</reference>
<dbReference type="AlphaFoldDB" id="A0A7W7S351"/>
<keyword evidence="6" id="KW-1185">Reference proteome</keyword>
<proteinExistence type="predicted"/>
<gene>
    <name evidence="5" type="ORF">FHR32_006978</name>
</gene>
<dbReference type="Proteomes" id="UP000534286">
    <property type="component" value="Unassembled WGS sequence"/>
</dbReference>
<dbReference type="GO" id="GO:0003700">
    <property type="term" value="F:DNA-binding transcription factor activity"/>
    <property type="evidence" value="ECO:0007669"/>
    <property type="project" value="InterPro"/>
</dbReference>
<dbReference type="Pfam" id="PF12833">
    <property type="entry name" value="HTH_18"/>
    <property type="match status" value="1"/>
</dbReference>
<dbReference type="RefSeq" id="WP_184758532.1">
    <property type="nucleotide sequence ID" value="NZ_BAABEK010000053.1"/>
</dbReference>
<dbReference type="PANTHER" id="PTHR46796">
    <property type="entry name" value="HTH-TYPE TRANSCRIPTIONAL ACTIVATOR RHAS-RELATED"/>
    <property type="match status" value="1"/>
</dbReference>
<keyword evidence="3" id="KW-0804">Transcription</keyword>
<dbReference type="InterPro" id="IPR050204">
    <property type="entry name" value="AraC_XylS_family_regulators"/>
</dbReference>
<evidence type="ECO:0000313" key="6">
    <source>
        <dbReference type="Proteomes" id="UP000534286"/>
    </source>
</evidence>
<evidence type="ECO:0000256" key="2">
    <source>
        <dbReference type="ARBA" id="ARBA00023125"/>
    </source>
</evidence>
<dbReference type="Gene3D" id="1.10.10.60">
    <property type="entry name" value="Homeodomain-like"/>
    <property type="match status" value="1"/>
</dbReference>
<sequence>MARPTERDTRGIVDPRAGFERFTLTRHEPSPDLAWAVDRYWSVRWDLRDGDSYEQRVILHPAVHLVFEVGAATVEAISPHDFARRLERRGQAFGVKFRPAGFRPFLGGAVSAIAGRRFVASVVFGAEVDEISRILGVTDDVNALTDVVETFLRRLDTQPLPMTATMNAVVDLIVADKSLTRVGDLARRLGINPRRLQRLFADHVGLGPKWVINRCRIHEAADVAIRGASIDWARLAAELGYSDQSHLVRDFTATVGTSPDQYNRQAARPRWR</sequence>
<keyword evidence="2 5" id="KW-0238">DNA-binding</keyword>
<evidence type="ECO:0000259" key="4">
    <source>
        <dbReference type="PROSITE" id="PS01124"/>
    </source>
</evidence>
<evidence type="ECO:0000256" key="3">
    <source>
        <dbReference type="ARBA" id="ARBA00023163"/>
    </source>
</evidence>
<organism evidence="5 6">
    <name type="scientific">Streptosporangium album</name>
    <dbReference type="NCBI Taxonomy" id="47479"/>
    <lineage>
        <taxon>Bacteria</taxon>
        <taxon>Bacillati</taxon>
        <taxon>Actinomycetota</taxon>
        <taxon>Actinomycetes</taxon>
        <taxon>Streptosporangiales</taxon>
        <taxon>Streptosporangiaceae</taxon>
        <taxon>Streptosporangium</taxon>
    </lineage>
</organism>